<comment type="caution">
    <text evidence="7">The sequence shown here is derived from an EMBL/GenBank/DDBJ whole genome shotgun (WGS) entry which is preliminary data.</text>
</comment>
<comment type="function">
    <text evidence="1 5">PPIases accelerate the folding of proteins. It catalyzes the cis-trans isomerization of proline imidic peptide bonds in oligopeptides.</text>
</comment>
<dbReference type="EC" id="5.2.1.8" evidence="5"/>
<dbReference type="Pfam" id="PF00160">
    <property type="entry name" value="Pro_isomerase"/>
    <property type="match status" value="1"/>
</dbReference>
<protein>
    <recommendedName>
        <fullName evidence="5">Peptidyl-prolyl cis-trans isomerase</fullName>
        <shortName evidence="5">PPIase</shortName>
        <ecNumber evidence="5">5.2.1.8</ecNumber>
    </recommendedName>
</protein>
<dbReference type="PANTHER" id="PTHR45625">
    <property type="entry name" value="PEPTIDYL-PROLYL CIS-TRANS ISOMERASE-RELATED"/>
    <property type="match status" value="1"/>
</dbReference>
<feature type="domain" description="PPIase cyclophilin-type" evidence="6">
    <location>
        <begin position="19"/>
        <end position="161"/>
    </location>
</feature>
<dbReference type="Proteomes" id="UP001209076">
    <property type="component" value="Unassembled WGS sequence"/>
</dbReference>
<evidence type="ECO:0000313" key="7">
    <source>
        <dbReference type="EMBL" id="MCU0104838.1"/>
    </source>
</evidence>
<accession>A0ABT2PVU5</accession>
<comment type="catalytic activity">
    <reaction evidence="5">
        <text>[protein]-peptidylproline (omega=180) = [protein]-peptidylproline (omega=0)</text>
        <dbReference type="Rhea" id="RHEA:16237"/>
        <dbReference type="Rhea" id="RHEA-COMP:10747"/>
        <dbReference type="Rhea" id="RHEA-COMP:10748"/>
        <dbReference type="ChEBI" id="CHEBI:83833"/>
        <dbReference type="ChEBI" id="CHEBI:83834"/>
        <dbReference type="EC" id="5.2.1.8"/>
    </reaction>
</comment>
<dbReference type="InterPro" id="IPR002130">
    <property type="entry name" value="Cyclophilin-type_PPIase_dom"/>
</dbReference>
<evidence type="ECO:0000259" key="6">
    <source>
        <dbReference type="PROSITE" id="PS50072"/>
    </source>
</evidence>
<gene>
    <name evidence="7" type="ORF">N7603_04125</name>
</gene>
<comment type="similarity">
    <text evidence="2 5">Belongs to the cyclophilin-type PPIase family.</text>
</comment>
<dbReference type="InterPro" id="IPR024936">
    <property type="entry name" value="Cyclophilin-type_PPIase"/>
</dbReference>
<dbReference type="Gene3D" id="2.40.100.10">
    <property type="entry name" value="Cyclophilin-like"/>
    <property type="match status" value="1"/>
</dbReference>
<organism evidence="7 8">
    <name type="scientific">Paracholeplasma vituli</name>
    <dbReference type="NCBI Taxonomy" id="69473"/>
    <lineage>
        <taxon>Bacteria</taxon>
        <taxon>Bacillati</taxon>
        <taxon>Mycoplasmatota</taxon>
        <taxon>Mollicutes</taxon>
        <taxon>Acholeplasmatales</taxon>
        <taxon>Acholeplasmataceae</taxon>
        <taxon>Paracholeplasma</taxon>
    </lineage>
</organism>
<dbReference type="RefSeq" id="WP_262096092.1">
    <property type="nucleotide sequence ID" value="NZ_JAOEGN010000006.1"/>
</dbReference>
<evidence type="ECO:0000256" key="3">
    <source>
        <dbReference type="ARBA" id="ARBA00023110"/>
    </source>
</evidence>
<evidence type="ECO:0000256" key="2">
    <source>
        <dbReference type="ARBA" id="ARBA00007365"/>
    </source>
</evidence>
<dbReference type="GO" id="GO:0016853">
    <property type="term" value="F:isomerase activity"/>
    <property type="evidence" value="ECO:0007669"/>
    <property type="project" value="UniProtKB-KW"/>
</dbReference>
<keyword evidence="3 5" id="KW-0697">Rotamase</keyword>
<dbReference type="CDD" id="cd00317">
    <property type="entry name" value="cyclophilin"/>
    <property type="match status" value="1"/>
</dbReference>
<keyword evidence="8" id="KW-1185">Reference proteome</keyword>
<dbReference type="InterPro" id="IPR044666">
    <property type="entry name" value="Cyclophilin_A-like"/>
</dbReference>
<dbReference type="PROSITE" id="PS00170">
    <property type="entry name" value="CSA_PPIASE_1"/>
    <property type="match status" value="1"/>
</dbReference>
<dbReference type="PRINTS" id="PR00153">
    <property type="entry name" value="CSAPPISMRASE"/>
</dbReference>
<dbReference type="EMBL" id="JAOEGN010000006">
    <property type="protein sequence ID" value="MCU0104838.1"/>
    <property type="molecule type" value="Genomic_DNA"/>
</dbReference>
<evidence type="ECO:0000256" key="1">
    <source>
        <dbReference type="ARBA" id="ARBA00002388"/>
    </source>
</evidence>
<dbReference type="InterPro" id="IPR029000">
    <property type="entry name" value="Cyclophilin-like_dom_sf"/>
</dbReference>
<dbReference type="PANTHER" id="PTHR45625:SF4">
    <property type="entry name" value="PEPTIDYLPROLYL ISOMERASE DOMAIN AND WD REPEAT-CONTAINING PROTEIN 1"/>
    <property type="match status" value="1"/>
</dbReference>
<dbReference type="SUPFAM" id="SSF50891">
    <property type="entry name" value="Cyclophilin-like"/>
    <property type="match status" value="1"/>
</dbReference>
<name>A0ABT2PVU5_9MOLU</name>
<sequence length="174" mass="19368">MSYEQFLKPTNPKVVMVVKSFGTIELELFPEVAPNTVNNFIDLVASGYYSGLKFHRIIPNFMIQGGWGPELRPIRGDFKQNGFSNPLLHERGVISMARTNNPNSATAQFFIMHKASPHLDGAYAAFGVVTKGIEVVDAIVMSPRDYSDKPHTDIVIESVSIDLKGQTYPKPNRL</sequence>
<reference evidence="8" key="1">
    <citation type="submission" date="2023-07" db="EMBL/GenBank/DDBJ databases">
        <title>Novel Mycoplasma species identified in domestic and wild animals.</title>
        <authorList>
            <person name="Volokhov D.V."/>
            <person name="Furtak V.A."/>
            <person name="Zagorodnyaya T.A."/>
        </authorList>
    </citation>
    <scope>NUCLEOTIDE SEQUENCE [LARGE SCALE GENOMIC DNA]</scope>
    <source>
        <strain evidence="8">92-19</strain>
    </source>
</reference>
<evidence type="ECO:0000256" key="5">
    <source>
        <dbReference type="RuleBase" id="RU363019"/>
    </source>
</evidence>
<dbReference type="PROSITE" id="PS50072">
    <property type="entry name" value="CSA_PPIASE_2"/>
    <property type="match status" value="1"/>
</dbReference>
<evidence type="ECO:0000256" key="4">
    <source>
        <dbReference type="ARBA" id="ARBA00023235"/>
    </source>
</evidence>
<dbReference type="PIRSF" id="PIRSF001467">
    <property type="entry name" value="Peptidylpro_ismrse"/>
    <property type="match status" value="1"/>
</dbReference>
<proteinExistence type="inferred from homology"/>
<dbReference type="InterPro" id="IPR020892">
    <property type="entry name" value="Cyclophilin-type_PPIase_CS"/>
</dbReference>
<evidence type="ECO:0000313" key="8">
    <source>
        <dbReference type="Proteomes" id="UP001209076"/>
    </source>
</evidence>
<keyword evidence="4 5" id="KW-0413">Isomerase</keyword>